<dbReference type="OrthoDB" id="8625101at2759"/>
<evidence type="ECO:0000313" key="5">
    <source>
        <dbReference type="Proteomes" id="UP000801492"/>
    </source>
</evidence>
<feature type="compositionally biased region" description="Acidic residues" evidence="2">
    <location>
        <begin position="556"/>
        <end position="567"/>
    </location>
</feature>
<feature type="domain" description="Atos-like conserved" evidence="3">
    <location>
        <begin position="714"/>
        <end position="773"/>
    </location>
</feature>
<dbReference type="InterPro" id="IPR025261">
    <property type="entry name" value="Atos-like_cons_dom"/>
</dbReference>
<keyword evidence="5" id="KW-1185">Reference proteome</keyword>
<gene>
    <name evidence="4" type="ORF">ILUMI_00814</name>
</gene>
<dbReference type="InterPro" id="IPR051506">
    <property type="entry name" value="ATOS_Transcription_Regulators"/>
</dbReference>
<dbReference type="PANTHER" id="PTHR13199">
    <property type="entry name" value="GH03947P"/>
    <property type="match status" value="1"/>
</dbReference>
<dbReference type="Pfam" id="PF13889">
    <property type="entry name" value="Chromosome_seg"/>
    <property type="match status" value="1"/>
</dbReference>
<dbReference type="EMBL" id="VTPC01000555">
    <property type="protein sequence ID" value="KAF2905365.1"/>
    <property type="molecule type" value="Genomic_DNA"/>
</dbReference>
<evidence type="ECO:0000313" key="4">
    <source>
        <dbReference type="EMBL" id="KAF2905365.1"/>
    </source>
</evidence>
<accession>A0A8K0DRX8</accession>
<evidence type="ECO:0000256" key="2">
    <source>
        <dbReference type="SAM" id="MobiDB-lite"/>
    </source>
</evidence>
<evidence type="ECO:0000256" key="1">
    <source>
        <dbReference type="ARBA" id="ARBA00034497"/>
    </source>
</evidence>
<organism evidence="4 5">
    <name type="scientific">Ignelater luminosus</name>
    <name type="common">Cucubano</name>
    <name type="synonym">Pyrophorus luminosus</name>
    <dbReference type="NCBI Taxonomy" id="2038154"/>
    <lineage>
        <taxon>Eukaryota</taxon>
        <taxon>Metazoa</taxon>
        <taxon>Ecdysozoa</taxon>
        <taxon>Arthropoda</taxon>
        <taxon>Hexapoda</taxon>
        <taxon>Insecta</taxon>
        <taxon>Pterygota</taxon>
        <taxon>Neoptera</taxon>
        <taxon>Endopterygota</taxon>
        <taxon>Coleoptera</taxon>
        <taxon>Polyphaga</taxon>
        <taxon>Elateriformia</taxon>
        <taxon>Elateroidea</taxon>
        <taxon>Elateridae</taxon>
        <taxon>Agrypninae</taxon>
        <taxon>Pyrophorini</taxon>
        <taxon>Ignelater</taxon>
    </lineage>
</organism>
<feature type="compositionally biased region" description="Low complexity" evidence="2">
    <location>
        <begin position="420"/>
        <end position="436"/>
    </location>
</feature>
<dbReference type="InterPro" id="IPR033473">
    <property type="entry name" value="Atos-like_C"/>
</dbReference>
<feature type="region of interest" description="Disordered" evidence="2">
    <location>
        <begin position="552"/>
        <end position="574"/>
    </location>
</feature>
<name>A0A8K0DRX8_IGNLU</name>
<evidence type="ECO:0000259" key="3">
    <source>
        <dbReference type="SMART" id="SM01177"/>
    </source>
</evidence>
<dbReference type="Pfam" id="PF13915">
    <property type="entry name" value="DUF4210"/>
    <property type="match status" value="1"/>
</dbReference>
<comment type="similarity">
    <text evidence="1">Belongs to the ATOS family.</text>
</comment>
<protein>
    <recommendedName>
        <fullName evidence="3">Atos-like conserved domain-containing protein</fullName>
    </recommendedName>
</protein>
<dbReference type="Proteomes" id="UP000801492">
    <property type="component" value="Unassembled WGS sequence"/>
</dbReference>
<sequence>MHCSSFEIEGSRMDGGEVLVAIAALVTEGRIPGKSTTKAPGFHEGPHCVLSKTANEHSCNSTDPLCLKYEKVRSEVLELWQKGIPLCVEVLLTAACACETEAELHSSISASESAESTESGLLLEQWFISVTHRRIHDKAHVNFPQLLNAVRSQLHFSQISAWLSTHENAAKISKGNLTYRLSLPGETFEVSQFTSSAIKHDFPVTDIGNGLAVQISLLSLPRLPEIPSIKCNKCEPVLSIPFEKIQISSKQLQKNLVDDRMYTSCTLKGKHRCEDFDEIECGAKKEFSKFKRVCQSSYLDPMNCKPSTSKYVEKPKLCVDLKKANLFHVDNIASNSCSTELNCNDKRNLSPNVEQKIKNPKLDLDLNHIEILHETNNGAPSKLDVEKDIENDLIVKPQSKGDILLNAILRSCQTKSKNDSAQINNSQNSTNSSILSKNKQATDIQNKLKSERDDDKKVRCDFKCVQKFGHNCPSMKCANALIKSESDNNNSSCDNLSVSGDIFSIKDKAKYNIYLDKHCDSPIPKIKYKKVRDISNVQHNLHKYKARQKITFRSEDDYDEDNDEDEDEHKSNIKPLQLEDGELLNFTNFEDKTFDLTQKGRESNNAGIDIPSASEQAKFRKSLDNATSMVFHSRTGLPLTSSPAPIRRGKSCFDFDSSINSVSAIGNALFSLASDDESESDGSIVSPCSPDSYTLPKREPLPAKYYRRRHPNNLLGTFEESVLNGRLEPVSTVHGFTAELGASGSFVPKHLVVPVTVFFYNLGDNEKVSSPYLGHINLGRKGYQVPKSGTVQVTLFNPLGTVVKMFVIMYDLSEMPPNTQTFIRQRTLYMPTDCQDKNLEWGPKWLRYLIHLRFMSSKSGRIYLHSDIRMIIFRKSDLDTATAHGIDMSYELRSFTHMPTNPRFSPRK</sequence>
<reference evidence="4" key="1">
    <citation type="submission" date="2019-08" db="EMBL/GenBank/DDBJ databases">
        <title>The genome of the North American firefly Photinus pyralis.</title>
        <authorList>
            <consortium name="Photinus pyralis genome working group"/>
            <person name="Fallon T.R."/>
            <person name="Sander Lower S.E."/>
            <person name="Weng J.-K."/>
        </authorList>
    </citation>
    <scope>NUCLEOTIDE SEQUENCE</scope>
    <source>
        <strain evidence="4">TRF0915ILg1</strain>
        <tissue evidence="4">Whole body</tissue>
    </source>
</reference>
<dbReference type="AlphaFoldDB" id="A0A8K0DRX8"/>
<feature type="region of interest" description="Disordered" evidence="2">
    <location>
        <begin position="418"/>
        <end position="441"/>
    </location>
</feature>
<dbReference type="SMART" id="SM01177">
    <property type="entry name" value="DUF4210"/>
    <property type="match status" value="1"/>
</dbReference>
<proteinExistence type="inferred from homology"/>
<dbReference type="PANTHER" id="PTHR13199:SF11">
    <property type="entry name" value="PROTEIN ATOSSA"/>
    <property type="match status" value="1"/>
</dbReference>
<comment type="caution">
    <text evidence="4">The sequence shown here is derived from an EMBL/GenBank/DDBJ whole genome shotgun (WGS) entry which is preliminary data.</text>
</comment>